<dbReference type="AlphaFoldDB" id="A0A5K3EMS1"/>
<reference evidence="1" key="1">
    <citation type="submission" date="2019-11" db="UniProtKB">
        <authorList>
            <consortium name="WormBaseParasite"/>
        </authorList>
    </citation>
    <scope>IDENTIFICATION</scope>
</reference>
<protein>
    <submittedName>
        <fullName evidence="1">Secreted protein</fullName>
    </submittedName>
</protein>
<proteinExistence type="predicted"/>
<accession>A0A5K3EMS1</accession>
<organism evidence="1">
    <name type="scientific">Mesocestoides corti</name>
    <name type="common">Flatworm</name>
    <dbReference type="NCBI Taxonomy" id="53468"/>
    <lineage>
        <taxon>Eukaryota</taxon>
        <taxon>Metazoa</taxon>
        <taxon>Spiralia</taxon>
        <taxon>Lophotrochozoa</taxon>
        <taxon>Platyhelminthes</taxon>
        <taxon>Cestoda</taxon>
        <taxon>Eucestoda</taxon>
        <taxon>Cyclophyllidea</taxon>
        <taxon>Mesocestoididae</taxon>
        <taxon>Mesocestoides</taxon>
    </lineage>
</organism>
<name>A0A5K3EMS1_MESCO</name>
<evidence type="ECO:0000313" key="1">
    <source>
        <dbReference type="WBParaSite" id="MCU_001672-RA"/>
    </source>
</evidence>
<sequence>MTGVASKGSGILQGQCIWAPKYWTTWAQPLCYRFAFCRRIGSHPESGTLEKQYIMIGAASVVASDRRRLTCVTCL</sequence>
<dbReference type="WBParaSite" id="MCU_001672-RA">
    <property type="protein sequence ID" value="MCU_001672-RA"/>
    <property type="gene ID" value="MCU_001672"/>
</dbReference>